<dbReference type="EMBL" id="GBRH01187733">
    <property type="protein sequence ID" value="JAE10163.1"/>
    <property type="molecule type" value="Transcribed_RNA"/>
</dbReference>
<reference evidence="2" key="2">
    <citation type="journal article" date="2015" name="Data Brief">
        <title>Shoot transcriptome of the giant reed, Arundo donax.</title>
        <authorList>
            <person name="Barrero R.A."/>
            <person name="Guerrero F.D."/>
            <person name="Moolhuijzen P."/>
            <person name="Goolsby J.A."/>
            <person name="Tidwell J."/>
            <person name="Bellgard S.E."/>
            <person name="Bellgard M.I."/>
        </authorList>
    </citation>
    <scope>NUCLEOTIDE SEQUENCE</scope>
    <source>
        <tissue evidence="2">Shoot tissue taken approximately 20 cm above the soil surface</tissue>
    </source>
</reference>
<protein>
    <submittedName>
        <fullName evidence="2">Uncharacterized protein</fullName>
    </submittedName>
</protein>
<organism evidence="2">
    <name type="scientific">Arundo donax</name>
    <name type="common">Giant reed</name>
    <name type="synonym">Donax arundinaceus</name>
    <dbReference type="NCBI Taxonomy" id="35708"/>
    <lineage>
        <taxon>Eukaryota</taxon>
        <taxon>Viridiplantae</taxon>
        <taxon>Streptophyta</taxon>
        <taxon>Embryophyta</taxon>
        <taxon>Tracheophyta</taxon>
        <taxon>Spermatophyta</taxon>
        <taxon>Magnoliopsida</taxon>
        <taxon>Liliopsida</taxon>
        <taxon>Poales</taxon>
        <taxon>Poaceae</taxon>
        <taxon>PACMAD clade</taxon>
        <taxon>Arundinoideae</taxon>
        <taxon>Arundineae</taxon>
        <taxon>Arundo</taxon>
    </lineage>
</organism>
<evidence type="ECO:0000256" key="1">
    <source>
        <dbReference type="SAM" id="MobiDB-lite"/>
    </source>
</evidence>
<evidence type="ECO:0000313" key="2">
    <source>
        <dbReference type="EMBL" id="JAE10163.1"/>
    </source>
</evidence>
<accession>A0A0A9FPE2</accession>
<reference evidence="2" key="1">
    <citation type="submission" date="2014-09" db="EMBL/GenBank/DDBJ databases">
        <authorList>
            <person name="Magalhaes I.L.F."/>
            <person name="Oliveira U."/>
            <person name="Santos F.R."/>
            <person name="Vidigal T.H.D.A."/>
            <person name="Brescovit A.D."/>
            <person name="Santos A.J."/>
        </authorList>
    </citation>
    <scope>NUCLEOTIDE SEQUENCE</scope>
    <source>
        <tissue evidence="2">Shoot tissue taken approximately 20 cm above the soil surface</tissue>
    </source>
</reference>
<name>A0A0A9FPE2_ARUDO</name>
<feature type="region of interest" description="Disordered" evidence="1">
    <location>
        <begin position="1"/>
        <end position="25"/>
    </location>
</feature>
<feature type="compositionally biased region" description="Basic and acidic residues" evidence="1">
    <location>
        <begin position="16"/>
        <end position="25"/>
    </location>
</feature>
<dbReference type="AlphaFoldDB" id="A0A0A9FPE2"/>
<sequence>MKGHLLTMSPPGMKKILSDEKGSRIKHQQENKIAMLKLVI</sequence>
<proteinExistence type="predicted"/>